<keyword evidence="7 14" id="KW-0418">Kinase</keyword>
<dbReference type="EC" id="2.7.13.3" evidence="3"/>
<dbReference type="InterPro" id="IPR036097">
    <property type="entry name" value="HisK_dim/P_sf"/>
</dbReference>
<gene>
    <name evidence="14" type="ORF">GCM10022255_008150</name>
</gene>
<evidence type="ECO:0000256" key="4">
    <source>
        <dbReference type="ARBA" id="ARBA00022553"/>
    </source>
</evidence>
<dbReference type="EMBL" id="BAABAT010000002">
    <property type="protein sequence ID" value="GAA4244574.1"/>
    <property type="molecule type" value="Genomic_DNA"/>
</dbReference>
<name>A0ABP8CXE9_9ACTN</name>
<evidence type="ECO:0000256" key="5">
    <source>
        <dbReference type="ARBA" id="ARBA00022679"/>
    </source>
</evidence>
<protein>
    <recommendedName>
        <fullName evidence="3">histidine kinase</fullName>
        <ecNumber evidence="3">2.7.13.3</ecNumber>
    </recommendedName>
</protein>
<dbReference type="Gene3D" id="3.30.565.10">
    <property type="entry name" value="Histidine kinase-like ATPase, C-terminal domain"/>
    <property type="match status" value="1"/>
</dbReference>
<organism evidence="14 15">
    <name type="scientific">Dactylosporangium darangshiense</name>
    <dbReference type="NCBI Taxonomy" id="579108"/>
    <lineage>
        <taxon>Bacteria</taxon>
        <taxon>Bacillati</taxon>
        <taxon>Actinomycetota</taxon>
        <taxon>Actinomycetes</taxon>
        <taxon>Micromonosporales</taxon>
        <taxon>Micromonosporaceae</taxon>
        <taxon>Dactylosporangium</taxon>
    </lineage>
</organism>
<sequence length="416" mass="43959">MRPRFTVRVRLTLLYTLLFAVCGAALVAITYGLLAANLPGITELTSNDGEAPAGSAPYGKNHEAPPPEFIEACKSVLNGQAAGDTDPNLVFKCESAYREGLLVGAQAQRDATLQSLLWQSGLSLGAVTLMAGVAGWFVAGRALRPVHRLTAAARSASEHNLSARVALGGPRDELRELADTFDGMLERLQRAFEGQRRFIANASHELRTPLTVMRASVDVVLAKPHATEAELTGMARDVRAAVDHAEALIEALFTLARNDGGLAVREETDLATVAEDVLDGIDLRDRRAHVSLEPAPTTGDPILLERLTANLVDNAVRYNVPGGAVWLATSAVNGHVRLEVANDGPVVAPDAVGVLFQPFRRLHERTGSDGFGLGLAIVDSIVKVHGGTVLAEPQDGGGLHVTVTLPAIRPAAPAPP</sequence>
<dbReference type="InterPro" id="IPR003594">
    <property type="entry name" value="HATPase_dom"/>
</dbReference>
<feature type="transmembrane region" description="Helical" evidence="11">
    <location>
        <begin position="12"/>
        <end position="34"/>
    </location>
</feature>
<dbReference type="SUPFAM" id="SSF55874">
    <property type="entry name" value="ATPase domain of HSP90 chaperone/DNA topoisomerase II/histidine kinase"/>
    <property type="match status" value="1"/>
</dbReference>
<dbReference type="InterPro" id="IPR003661">
    <property type="entry name" value="HisK_dim/P_dom"/>
</dbReference>
<feature type="transmembrane region" description="Helical" evidence="11">
    <location>
        <begin position="116"/>
        <end position="139"/>
    </location>
</feature>
<dbReference type="PRINTS" id="PR00344">
    <property type="entry name" value="BCTRLSENSOR"/>
</dbReference>
<evidence type="ECO:0000256" key="1">
    <source>
        <dbReference type="ARBA" id="ARBA00000085"/>
    </source>
</evidence>
<dbReference type="InterPro" id="IPR003660">
    <property type="entry name" value="HAMP_dom"/>
</dbReference>
<dbReference type="Gene3D" id="6.10.340.10">
    <property type="match status" value="1"/>
</dbReference>
<keyword evidence="9" id="KW-0902">Two-component regulatory system</keyword>
<dbReference type="SMART" id="SM00304">
    <property type="entry name" value="HAMP"/>
    <property type="match status" value="1"/>
</dbReference>
<dbReference type="PROSITE" id="PS50885">
    <property type="entry name" value="HAMP"/>
    <property type="match status" value="1"/>
</dbReference>
<keyword evidence="5" id="KW-0808">Transferase</keyword>
<dbReference type="InterPro" id="IPR050428">
    <property type="entry name" value="TCS_sensor_his_kinase"/>
</dbReference>
<dbReference type="Pfam" id="PF00672">
    <property type="entry name" value="HAMP"/>
    <property type="match status" value="1"/>
</dbReference>
<evidence type="ECO:0000256" key="10">
    <source>
        <dbReference type="ARBA" id="ARBA00023136"/>
    </source>
</evidence>
<dbReference type="Pfam" id="PF00512">
    <property type="entry name" value="HisKA"/>
    <property type="match status" value="1"/>
</dbReference>
<evidence type="ECO:0000259" key="13">
    <source>
        <dbReference type="PROSITE" id="PS50885"/>
    </source>
</evidence>
<dbReference type="CDD" id="cd00075">
    <property type="entry name" value="HATPase"/>
    <property type="match status" value="1"/>
</dbReference>
<dbReference type="GO" id="GO:0016301">
    <property type="term" value="F:kinase activity"/>
    <property type="evidence" value="ECO:0007669"/>
    <property type="project" value="UniProtKB-KW"/>
</dbReference>
<comment type="subcellular location">
    <subcellularLocation>
        <location evidence="2">Cell membrane</location>
    </subcellularLocation>
</comment>
<reference evidence="15" key="1">
    <citation type="journal article" date="2019" name="Int. J. Syst. Evol. Microbiol.">
        <title>The Global Catalogue of Microorganisms (GCM) 10K type strain sequencing project: providing services to taxonomists for standard genome sequencing and annotation.</title>
        <authorList>
            <consortium name="The Broad Institute Genomics Platform"/>
            <consortium name="The Broad Institute Genome Sequencing Center for Infectious Disease"/>
            <person name="Wu L."/>
            <person name="Ma J."/>
        </authorList>
    </citation>
    <scope>NUCLEOTIDE SEQUENCE [LARGE SCALE GENOMIC DNA]</scope>
    <source>
        <strain evidence="15">JCM 17441</strain>
    </source>
</reference>
<dbReference type="CDD" id="cd00082">
    <property type="entry name" value="HisKA"/>
    <property type="match status" value="1"/>
</dbReference>
<dbReference type="PROSITE" id="PS50109">
    <property type="entry name" value="HIS_KIN"/>
    <property type="match status" value="1"/>
</dbReference>
<dbReference type="SMART" id="SM00387">
    <property type="entry name" value="HATPase_c"/>
    <property type="match status" value="1"/>
</dbReference>
<comment type="catalytic activity">
    <reaction evidence="1">
        <text>ATP + protein L-histidine = ADP + protein N-phospho-L-histidine.</text>
        <dbReference type="EC" id="2.7.13.3"/>
    </reaction>
</comment>
<evidence type="ECO:0000256" key="6">
    <source>
        <dbReference type="ARBA" id="ARBA00022692"/>
    </source>
</evidence>
<dbReference type="PANTHER" id="PTHR45436">
    <property type="entry name" value="SENSOR HISTIDINE KINASE YKOH"/>
    <property type="match status" value="1"/>
</dbReference>
<dbReference type="SMART" id="SM00388">
    <property type="entry name" value="HisKA"/>
    <property type="match status" value="1"/>
</dbReference>
<proteinExistence type="predicted"/>
<evidence type="ECO:0000259" key="12">
    <source>
        <dbReference type="PROSITE" id="PS50109"/>
    </source>
</evidence>
<evidence type="ECO:0000313" key="15">
    <source>
        <dbReference type="Proteomes" id="UP001500620"/>
    </source>
</evidence>
<evidence type="ECO:0000256" key="9">
    <source>
        <dbReference type="ARBA" id="ARBA00023012"/>
    </source>
</evidence>
<keyword evidence="10 11" id="KW-0472">Membrane</keyword>
<evidence type="ECO:0000313" key="14">
    <source>
        <dbReference type="EMBL" id="GAA4244574.1"/>
    </source>
</evidence>
<keyword evidence="8 11" id="KW-1133">Transmembrane helix</keyword>
<dbReference type="PANTHER" id="PTHR45436:SF5">
    <property type="entry name" value="SENSOR HISTIDINE KINASE TRCS"/>
    <property type="match status" value="1"/>
</dbReference>
<dbReference type="SUPFAM" id="SSF158472">
    <property type="entry name" value="HAMP domain-like"/>
    <property type="match status" value="1"/>
</dbReference>
<evidence type="ECO:0000256" key="2">
    <source>
        <dbReference type="ARBA" id="ARBA00004236"/>
    </source>
</evidence>
<dbReference type="SUPFAM" id="SSF47384">
    <property type="entry name" value="Homodimeric domain of signal transducing histidine kinase"/>
    <property type="match status" value="1"/>
</dbReference>
<feature type="domain" description="HAMP" evidence="13">
    <location>
        <begin position="140"/>
        <end position="193"/>
    </location>
</feature>
<dbReference type="InterPro" id="IPR004358">
    <property type="entry name" value="Sig_transdc_His_kin-like_C"/>
</dbReference>
<dbReference type="CDD" id="cd06225">
    <property type="entry name" value="HAMP"/>
    <property type="match status" value="1"/>
</dbReference>
<dbReference type="InterPro" id="IPR036890">
    <property type="entry name" value="HATPase_C_sf"/>
</dbReference>
<comment type="caution">
    <text evidence="14">The sequence shown here is derived from an EMBL/GenBank/DDBJ whole genome shotgun (WGS) entry which is preliminary data.</text>
</comment>
<evidence type="ECO:0000256" key="3">
    <source>
        <dbReference type="ARBA" id="ARBA00012438"/>
    </source>
</evidence>
<dbReference type="Gene3D" id="1.10.287.130">
    <property type="match status" value="1"/>
</dbReference>
<dbReference type="InterPro" id="IPR005467">
    <property type="entry name" value="His_kinase_dom"/>
</dbReference>
<dbReference type="Pfam" id="PF02518">
    <property type="entry name" value="HATPase_c"/>
    <property type="match status" value="1"/>
</dbReference>
<evidence type="ECO:0000256" key="7">
    <source>
        <dbReference type="ARBA" id="ARBA00022777"/>
    </source>
</evidence>
<keyword evidence="15" id="KW-1185">Reference proteome</keyword>
<keyword evidence="4" id="KW-0597">Phosphoprotein</keyword>
<feature type="domain" description="Histidine kinase" evidence="12">
    <location>
        <begin position="201"/>
        <end position="409"/>
    </location>
</feature>
<dbReference type="RefSeq" id="WP_345122370.1">
    <property type="nucleotide sequence ID" value="NZ_BAABAT010000002.1"/>
</dbReference>
<evidence type="ECO:0000256" key="8">
    <source>
        <dbReference type="ARBA" id="ARBA00022989"/>
    </source>
</evidence>
<evidence type="ECO:0000256" key="11">
    <source>
        <dbReference type="SAM" id="Phobius"/>
    </source>
</evidence>
<accession>A0ABP8CXE9</accession>
<dbReference type="Proteomes" id="UP001500620">
    <property type="component" value="Unassembled WGS sequence"/>
</dbReference>
<keyword evidence="6 11" id="KW-0812">Transmembrane</keyword>